<dbReference type="Pfam" id="PF01764">
    <property type="entry name" value="Lipase_3"/>
    <property type="match status" value="1"/>
</dbReference>
<dbReference type="AlphaFoldDB" id="A0AAW0F6R4"/>
<name>A0AAW0F6R4_9TRYP</name>
<protein>
    <submittedName>
        <fullName evidence="2">Lipase</fullName>
    </submittedName>
</protein>
<dbReference type="EMBL" id="JAECZO010000016">
    <property type="protein sequence ID" value="KAK7201511.1"/>
    <property type="molecule type" value="Genomic_DNA"/>
</dbReference>
<dbReference type="InterPro" id="IPR029058">
    <property type="entry name" value="AB_hydrolase_fold"/>
</dbReference>
<evidence type="ECO:0000259" key="1">
    <source>
        <dbReference type="Pfam" id="PF01764"/>
    </source>
</evidence>
<dbReference type="SUPFAM" id="SSF53474">
    <property type="entry name" value="alpha/beta-Hydrolases"/>
    <property type="match status" value="1"/>
</dbReference>
<dbReference type="Proteomes" id="UP001430356">
    <property type="component" value="Unassembled WGS sequence"/>
</dbReference>
<gene>
    <name evidence="2" type="ORF">NESM_000214900</name>
</gene>
<dbReference type="PANTHER" id="PTHR45856:SF25">
    <property type="entry name" value="FUNGAL LIPASE-LIKE DOMAIN-CONTAINING PROTEIN"/>
    <property type="match status" value="1"/>
</dbReference>
<reference evidence="2 3" key="1">
    <citation type="journal article" date="2021" name="MBio">
        <title>A New Model Trypanosomatid, Novymonas esmeraldas: Genomic Perception of Its 'Candidatus Pandoraea novymonadis' Endosymbiont.</title>
        <authorList>
            <person name="Zakharova A."/>
            <person name="Saura A."/>
            <person name="Butenko A."/>
            <person name="Podesvova L."/>
            <person name="Warmusova S."/>
            <person name="Kostygov A.Y."/>
            <person name="Nenarokova A."/>
            <person name="Lukes J."/>
            <person name="Opperdoes F.R."/>
            <person name="Yurchenko V."/>
        </authorList>
    </citation>
    <scope>NUCLEOTIDE SEQUENCE [LARGE SCALE GENOMIC DNA]</scope>
    <source>
        <strain evidence="2 3">E262AT.01</strain>
    </source>
</reference>
<dbReference type="InterPro" id="IPR002921">
    <property type="entry name" value="Fungal_lipase-type"/>
</dbReference>
<comment type="caution">
    <text evidence="2">The sequence shown here is derived from an EMBL/GenBank/DDBJ whole genome shotgun (WGS) entry which is preliminary data.</text>
</comment>
<dbReference type="CDD" id="cd00519">
    <property type="entry name" value="Lipase_3"/>
    <property type="match status" value="1"/>
</dbReference>
<evidence type="ECO:0000313" key="3">
    <source>
        <dbReference type="Proteomes" id="UP001430356"/>
    </source>
</evidence>
<dbReference type="PANTHER" id="PTHR45856">
    <property type="entry name" value="ALPHA/BETA-HYDROLASES SUPERFAMILY PROTEIN"/>
    <property type="match status" value="1"/>
</dbReference>
<proteinExistence type="predicted"/>
<keyword evidence="3" id="KW-1185">Reference proteome</keyword>
<dbReference type="InterPro" id="IPR051218">
    <property type="entry name" value="Sec_MonoDiacylglyc_Lipase"/>
</dbReference>
<accession>A0AAW0F6R4</accession>
<sequence length="367" mass="40737">MKEPLSCTAVCVAAFVTGLLLFFSFAALPTPMTNDEAAQVFGTRTTSPDYNTTEAWKALHFCKSAYCPVASVTNWTCGNACSNATPNFHIYNIYENTSTGNVGYSGMDHDSERIVVAFRGTFNTANWIQDLDFWSMPYPHPGCGPSCTIHRGFYKAYDSVRPQLIQDVLAMHTRYPTYSLFITGHSLGGAMAVLAAIEFTTWNLPKAPEALADGVRGRHAAPEPSHLVPVELYTFGEPRVGNVFFTNWSTSVLENERQFRVTHAKDPVPHLPPRSWGYVHVPQEHWYPTDNDTVLLCQDNSTTEDAQCSNSVYATAVADHLLYLGICTRCECTAAVMEEIHSYRLSPELYGLLALEYTLDNGHPPQP</sequence>
<feature type="domain" description="Fungal lipase-type" evidence="1">
    <location>
        <begin position="115"/>
        <end position="274"/>
    </location>
</feature>
<organism evidence="2 3">
    <name type="scientific">Novymonas esmeraldas</name>
    <dbReference type="NCBI Taxonomy" id="1808958"/>
    <lineage>
        <taxon>Eukaryota</taxon>
        <taxon>Discoba</taxon>
        <taxon>Euglenozoa</taxon>
        <taxon>Kinetoplastea</taxon>
        <taxon>Metakinetoplastina</taxon>
        <taxon>Trypanosomatida</taxon>
        <taxon>Trypanosomatidae</taxon>
        <taxon>Novymonas</taxon>
    </lineage>
</organism>
<dbReference type="Gene3D" id="3.40.50.1820">
    <property type="entry name" value="alpha/beta hydrolase"/>
    <property type="match status" value="1"/>
</dbReference>
<dbReference type="GO" id="GO:0006629">
    <property type="term" value="P:lipid metabolic process"/>
    <property type="evidence" value="ECO:0007669"/>
    <property type="project" value="InterPro"/>
</dbReference>
<evidence type="ECO:0000313" key="2">
    <source>
        <dbReference type="EMBL" id="KAK7201511.1"/>
    </source>
</evidence>